<dbReference type="RefSeq" id="WP_429785760.1">
    <property type="nucleotide sequence ID" value="NZ_JBDPNR010000012.1"/>
</dbReference>
<organism evidence="1 2">
    <name type="scientific">Brevibacillus centrosporus</name>
    <dbReference type="NCBI Taxonomy" id="54910"/>
    <lineage>
        <taxon>Bacteria</taxon>
        <taxon>Bacillati</taxon>
        <taxon>Bacillota</taxon>
        <taxon>Bacilli</taxon>
        <taxon>Bacillales</taxon>
        <taxon>Paenibacillaceae</taxon>
        <taxon>Brevibacillus</taxon>
    </lineage>
</organism>
<sequence length="164" mass="18041">MGMLCVAVLFGCTINSEDSLTTPVKSSILDKVKNGELEGISINLGATKKEVLDKYGDPIRSGNSEYGFTFYYDGFSLEFEDYADSIDQVKETSKVVLMNADPKTVGLTGSPDEIKGILGIPSREIQDDTGDNTFILEYSVSDYLFKITFDTSNSPVKYITLQIK</sequence>
<gene>
    <name evidence="1" type="ORF">SAMN05518846_11194</name>
</gene>
<reference evidence="2" key="1">
    <citation type="submission" date="2016-10" db="EMBL/GenBank/DDBJ databases">
        <authorList>
            <person name="Varghese N."/>
            <person name="Submissions S."/>
        </authorList>
    </citation>
    <scope>NUCLEOTIDE SEQUENCE [LARGE SCALE GENOMIC DNA]</scope>
    <source>
        <strain evidence="2">OK042</strain>
    </source>
</reference>
<evidence type="ECO:0008006" key="3">
    <source>
        <dbReference type="Google" id="ProtNLM"/>
    </source>
</evidence>
<dbReference type="InterPro" id="IPR025453">
    <property type="entry name" value="DUF4309"/>
</dbReference>
<proteinExistence type="predicted"/>
<dbReference type="Proteomes" id="UP000198915">
    <property type="component" value="Unassembled WGS sequence"/>
</dbReference>
<evidence type="ECO:0000313" key="2">
    <source>
        <dbReference type="Proteomes" id="UP000198915"/>
    </source>
</evidence>
<accession>A0A1I3YFV0</accession>
<dbReference type="Pfam" id="PF14172">
    <property type="entry name" value="DUF4309"/>
    <property type="match status" value="1"/>
</dbReference>
<dbReference type="AlphaFoldDB" id="A0A1I3YFV0"/>
<protein>
    <recommendedName>
        <fullName evidence="3">DUF4309 domain-containing protein</fullName>
    </recommendedName>
</protein>
<dbReference type="EMBL" id="FORT01000011">
    <property type="protein sequence ID" value="SFK30239.1"/>
    <property type="molecule type" value="Genomic_DNA"/>
</dbReference>
<keyword evidence="2" id="KW-1185">Reference proteome</keyword>
<name>A0A1I3YFV0_9BACL</name>
<evidence type="ECO:0000313" key="1">
    <source>
        <dbReference type="EMBL" id="SFK30239.1"/>
    </source>
</evidence>